<sequence>MNQIFTLIRYDLRSQLRERGTLFLLLAALLLALLGLFESARFESTQRRAVADAASQESTARVKANALANSYFDNPDKPEFAHLQWYRTPIDVRGYAFREHVGFAVKPALPGAALAIGQADLLPAYVRVRAESMESVRTASEIEHPGRLAAGRFDLLFFVVYLWPLFLLALSVSVLTQDRESKRIRALLLQGVGLGRLLLAQIMARVLLASVALVAACGMAALLSGTLAVSADGFAALAAWGGVVLLYSVFWGAVAAAVCAVCHSRMTASFAAFGCWILLAVLLPGAQTAAVRLLAPVPARELYVQAMRDANDEVNANKLASLARFYDSHPEWKPNRTSLDKVSSSVSRIQRAQELEAAMRGVERHHAEARQKQDRWFDSLQIFSPVTLAYQSLATLAGKDKARQQHFLAEVAQHQAQLRDFFQRAIQEAALGDERQPCAKTCLGGYGFRDFDSVPRFRASMALAEAGTPGTRLAALPAWTLALLVLAVLLTGVRRGKGH</sequence>
<feature type="transmembrane region" description="Helical" evidence="1">
    <location>
        <begin position="234"/>
        <end position="261"/>
    </location>
</feature>
<evidence type="ECO:0000313" key="2">
    <source>
        <dbReference type="EMBL" id="MBB3121506.1"/>
    </source>
</evidence>
<feature type="transmembrane region" description="Helical" evidence="1">
    <location>
        <begin position="155"/>
        <end position="176"/>
    </location>
</feature>
<protein>
    <submittedName>
        <fullName evidence="2">ABC-2 type transport system permease protein</fullName>
    </submittedName>
</protein>
<dbReference type="InterPro" id="IPR021913">
    <property type="entry name" value="DUF3526"/>
</dbReference>
<organism evidence="2 3">
    <name type="scientific">Pseudoduganella violacea</name>
    <dbReference type="NCBI Taxonomy" id="1715466"/>
    <lineage>
        <taxon>Bacteria</taxon>
        <taxon>Pseudomonadati</taxon>
        <taxon>Pseudomonadota</taxon>
        <taxon>Betaproteobacteria</taxon>
        <taxon>Burkholderiales</taxon>
        <taxon>Oxalobacteraceae</taxon>
        <taxon>Telluria group</taxon>
        <taxon>Pseudoduganella</taxon>
    </lineage>
</organism>
<reference evidence="2 3" key="1">
    <citation type="submission" date="2020-08" db="EMBL/GenBank/DDBJ databases">
        <title>Genomic Encyclopedia of Type Strains, Phase III (KMG-III): the genomes of soil and plant-associated and newly described type strains.</title>
        <authorList>
            <person name="Whitman W."/>
        </authorList>
    </citation>
    <scope>NUCLEOTIDE SEQUENCE [LARGE SCALE GENOMIC DNA]</scope>
    <source>
        <strain evidence="2 3">CECT 8897</strain>
    </source>
</reference>
<accession>A0A7W5FW63</accession>
<feature type="transmembrane region" description="Helical" evidence="1">
    <location>
        <begin position="473"/>
        <end position="493"/>
    </location>
</feature>
<dbReference type="PANTHER" id="PTHR43471:SF14">
    <property type="entry name" value="ABC-2 TYPE TRANSPORT SYSTEM PERMEASE PROTEIN"/>
    <property type="match status" value="1"/>
</dbReference>
<feature type="transmembrane region" description="Helical" evidence="1">
    <location>
        <begin position="197"/>
        <end position="222"/>
    </location>
</feature>
<gene>
    <name evidence="2" type="ORF">FHS03_004584</name>
</gene>
<dbReference type="EMBL" id="JACHXD010000017">
    <property type="protein sequence ID" value="MBB3121506.1"/>
    <property type="molecule type" value="Genomic_DNA"/>
</dbReference>
<evidence type="ECO:0000313" key="3">
    <source>
        <dbReference type="Proteomes" id="UP000541535"/>
    </source>
</evidence>
<dbReference type="RefSeq" id="WP_183443213.1">
    <property type="nucleotide sequence ID" value="NZ_JACHXD010000017.1"/>
</dbReference>
<name>A0A7W5FW63_9BURK</name>
<feature type="transmembrane region" description="Helical" evidence="1">
    <location>
        <begin position="268"/>
        <end position="286"/>
    </location>
</feature>
<comment type="caution">
    <text evidence="2">The sequence shown here is derived from an EMBL/GenBank/DDBJ whole genome shotgun (WGS) entry which is preliminary data.</text>
</comment>
<keyword evidence="1" id="KW-1133">Transmembrane helix</keyword>
<keyword evidence="1" id="KW-0812">Transmembrane</keyword>
<evidence type="ECO:0000256" key="1">
    <source>
        <dbReference type="SAM" id="Phobius"/>
    </source>
</evidence>
<keyword evidence="3" id="KW-1185">Reference proteome</keyword>
<keyword evidence="1" id="KW-0472">Membrane</keyword>
<dbReference type="AlphaFoldDB" id="A0A7W5FW63"/>
<proteinExistence type="predicted"/>
<feature type="transmembrane region" description="Helical" evidence="1">
    <location>
        <begin position="20"/>
        <end position="37"/>
    </location>
</feature>
<dbReference type="Proteomes" id="UP000541535">
    <property type="component" value="Unassembled WGS sequence"/>
</dbReference>
<dbReference type="Pfam" id="PF12040">
    <property type="entry name" value="DUF3526"/>
    <property type="match status" value="1"/>
</dbReference>
<dbReference type="PANTHER" id="PTHR43471">
    <property type="entry name" value="ABC TRANSPORTER PERMEASE"/>
    <property type="match status" value="1"/>
</dbReference>